<dbReference type="InterPro" id="IPR013783">
    <property type="entry name" value="Ig-like_fold"/>
</dbReference>
<dbReference type="EMBL" id="LHYD01000016">
    <property type="protein sequence ID" value="KXB05375.1"/>
    <property type="molecule type" value="Genomic_DNA"/>
</dbReference>
<evidence type="ECO:0000256" key="5">
    <source>
        <dbReference type="SAM" id="Phobius"/>
    </source>
</evidence>
<dbReference type="GO" id="GO:0019808">
    <property type="term" value="F:polyamine binding"/>
    <property type="evidence" value="ECO:0007669"/>
    <property type="project" value="InterPro"/>
</dbReference>
<dbReference type="PRINTS" id="PR00909">
    <property type="entry name" value="SPERMDNBNDNG"/>
</dbReference>
<name>A0A133VG12_9EURY</name>
<keyword evidence="8" id="KW-1185">Reference proteome</keyword>
<dbReference type="AlphaFoldDB" id="A0A133VG12"/>
<gene>
    <name evidence="7" type="ORF">AKJ50_01100</name>
</gene>
<evidence type="ECO:0000259" key="6">
    <source>
        <dbReference type="Pfam" id="PF07705"/>
    </source>
</evidence>
<reference evidence="7 8" key="1">
    <citation type="journal article" date="2016" name="Sci. Rep.">
        <title>Metabolic traits of an uncultured archaeal lineage -MSBL1- from brine pools of the Red Sea.</title>
        <authorList>
            <person name="Mwirichia R."/>
            <person name="Alam I."/>
            <person name="Rashid M."/>
            <person name="Vinu M."/>
            <person name="Ba-Alawi W."/>
            <person name="Anthony Kamau A."/>
            <person name="Kamanda Ngugi D."/>
            <person name="Goker M."/>
            <person name="Klenk H.P."/>
            <person name="Bajic V."/>
            <person name="Stingl U."/>
        </authorList>
    </citation>
    <scope>NUCLEOTIDE SEQUENCE [LARGE SCALE GENOMIC DNA]</scope>
    <source>
        <strain evidence="7">SCGC-AAA382A13</strain>
    </source>
</reference>
<dbReference type="Proteomes" id="UP000070311">
    <property type="component" value="Unassembled WGS sequence"/>
</dbReference>
<dbReference type="Pfam" id="PF01547">
    <property type="entry name" value="SBP_bac_1"/>
    <property type="match status" value="1"/>
</dbReference>
<dbReference type="InterPro" id="IPR001188">
    <property type="entry name" value="Sperm_putr-bd"/>
</dbReference>
<evidence type="ECO:0000313" key="8">
    <source>
        <dbReference type="Proteomes" id="UP000070311"/>
    </source>
</evidence>
<dbReference type="GO" id="GO:0015846">
    <property type="term" value="P:polyamine transport"/>
    <property type="evidence" value="ECO:0007669"/>
    <property type="project" value="InterPro"/>
</dbReference>
<evidence type="ECO:0000256" key="4">
    <source>
        <dbReference type="ARBA" id="ARBA00022764"/>
    </source>
</evidence>
<keyword evidence="2" id="KW-0813">Transport</keyword>
<dbReference type="PANTHER" id="PTHR30222">
    <property type="entry name" value="SPERMIDINE/PUTRESCINE-BINDING PERIPLASMIC PROTEIN"/>
    <property type="match status" value="1"/>
</dbReference>
<keyword evidence="5" id="KW-0812">Transmembrane</keyword>
<evidence type="ECO:0000256" key="1">
    <source>
        <dbReference type="ARBA" id="ARBA00004418"/>
    </source>
</evidence>
<dbReference type="PANTHER" id="PTHR30222:SF17">
    <property type="entry name" value="SPERMIDINE_PUTRESCINE-BINDING PERIPLASMIC PROTEIN"/>
    <property type="match status" value="1"/>
</dbReference>
<dbReference type="SUPFAM" id="SSF53850">
    <property type="entry name" value="Periplasmic binding protein-like II"/>
    <property type="match status" value="1"/>
</dbReference>
<protein>
    <recommendedName>
        <fullName evidence="6">CARDB domain-containing protein</fullName>
    </recommendedName>
</protein>
<dbReference type="GO" id="GO:0042597">
    <property type="term" value="C:periplasmic space"/>
    <property type="evidence" value="ECO:0007669"/>
    <property type="project" value="UniProtKB-SubCell"/>
</dbReference>
<proteinExistence type="predicted"/>
<keyword evidence="5" id="KW-0472">Membrane</keyword>
<sequence>MNNQGQTSNVMYAVLGLVIVSIVLSAVAIARMPSVSEDVATKNDLEGLSTKSDVNSLRDRISSLESGMDDILEALGAETARISVTSVSAPADVMIGDMATVSATVTNTGGKEGTKTLDLVVNGEVTKSRQVTVAPRETKTVTFKIIKDQEGTYTLNVGGATGLLQVEPAPDGWTGGDELVVWEWGVWQDEEFWMDFKEQHPDVEVKFQTFASNDEVQSKLAAGGRFDVSHFGAALPMYLNRYKAQDAIAPVKSEWVPRYETVYDFFKTNYVEHDTFRWNDKPYMLPTDWGTTSMIYHEKMLENAGLEPPTSWSCLWDEEYTETVGVAMWDAPSEIGPQIMLGLGYTPEEIKNPTDDMIEEFETTVQKCFERATVIYTNAYESYQYLGRKETGIAICWDEAYAYGRDEGIPIGYAGISEESEFEGNEGYITWVTGFVVGKRTMTNGRYKLAHDFINAWLSPEEGRGGVFDLNTYYYASTNSEVQESPHANQEIIELMGLDDPQEKLAKGYAWSEVMPSATVWDKYTDAWVKAKTKAGV</sequence>
<comment type="caution">
    <text evidence="7">The sequence shown here is derived from an EMBL/GenBank/DDBJ whole genome shotgun (WGS) entry which is preliminary data.</text>
</comment>
<evidence type="ECO:0000256" key="2">
    <source>
        <dbReference type="ARBA" id="ARBA00022448"/>
    </source>
</evidence>
<keyword evidence="5" id="KW-1133">Transmembrane helix</keyword>
<feature type="transmembrane region" description="Helical" evidence="5">
    <location>
        <begin position="12"/>
        <end position="32"/>
    </location>
</feature>
<dbReference type="Pfam" id="PF07705">
    <property type="entry name" value="CARDB"/>
    <property type="match status" value="1"/>
</dbReference>
<dbReference type="Gene3D" id="3.40.190.10">
    <property type="entry name" value="Periplasmic binding protein-like II"/>
    <property type="match status" value="2"/>
</dbReference>
<evidence type="ECO:0000313" key="7">
    <source>
        <dbReference type="EMBL" id="KXB05375.1"/>
    </source>
</evidence>
<accession>A0A133VG12</accession>
<comment type="subcellular location">
    <subcellularLocation>
        <location evidence="1">Periplasm</location>
    </subcellularLocation>
</comment>
<keyword evidence="3" id="KW-0732">Signal</keyword>
<keyword evidence="4" id="KW-0574">Periplasm</keyword>
<evidence type="ECO:0000256" key="3">
    <source>
        <dbReference type="ARBA" id="ARBA00022729"/>
    </source>
</evidence>
<dbReference type="InterPro" id="IPR006059">
    <property type="entry name" value="SBP"/>
</dbReference>
<feature type="domain" description="CARDB" evidence="6">
    <location>
        <begin position="83"/>
        <end position="157"/>
    </location>
</feature>
<dbReference type="Gene3D" id="2.60.40.10">
    <property type="entry name" value="Immunoglobulins"/>
    <property type="match status" value="1"/>
</dbReference>
<dbReference type="InterPro" id="IPR011635">
    <property type="entry name" value="CARDB"/>
</dbReference>
<organism evidence="7 8">
    <name type="scientific">candidate division MSBL1 archaeon SCGC-AAA382A13</name>
    <dbReference type="NCBI Taxonomy" id="1698279"/>
    <lineage>
        <taxon>Archaea</taxon>
        <taxon>Methanobacteriati</taxon>
        <taxon>Methanobacteriota</taxon>
        <taxon>candidate division MSBL1</taxon>
    </lineage>
</organism>